<accession>A0A7W7CU43</accession>
<feature type="region of interest" description="Disordered" evidence="1">
    <location>
        <begin position="1"/>
        <end position="24"/>
    </location>
</feature>
<dbReference type="AlphaFoldDB" id="A0A7W7CU43"/>
<gene>
    <name evidence="3" type="ORF">BKA14_003558</name>
</gene>
<keyword evidence="3" id="KW-0830">Ubiquinone</keyword>
<dbReference type="EMBL" id="JACHMF010000001">
    <property type="protein sequence ID" value="MBB4693410.1"/>
    <property type="molecule type" value="Genomic_DNA"/>
</dbReference>
<dbReference type="PANTHER" id="PTHR42912">
    <property type="entry name" value="METHYLTRANSFERASE"/>
    <property type="match status" value="1"/>
</dbReference>
<evidence type="ECO:0000313" key="4">
    <source>
        <dbReference type="Proteomes" id="UP000542742"/>
    </source>
</evidence>
<evidence type="ECO:0000313" key="3">
    <source>
        <dbReference type="EMBL" id="MBB4693410.1"/>
    </source>
</evidence>
<dbReference type="SUPFAM" id="SSF53335">
    <property type="entry name" value="S-adenosyl-L-methionine-dependent methyltransferases"/>
    <property type="match status" value="1"/>
</dbReference>
<dbReference type="Proteomes" id="UP000542742">
    <property type="component" value="Unassembled WGS sequence"/>
</dbReference>
<name>A0A7W7CU43_9ACTN</name>
<keyword evidence="3" id="KW-0489">Methyltransferase</keyword>
<proteinExistence type="predicted"/>
<keyword evidence="4" id="KW-1185">Reference proteome</keyword>
<dbReference type="Pfam" id="PF13649">
    <property type="entry name" value="Methyltransf_25"/>
    <property type="match status" value="1"/>
</dbReference>
<feature type="domain" description="Methyltransferase" evidence="2">
    <location>
        <begin position="59"/>
        <end position="155"/>
    </location>
</feature>
<dbReference type="Gene3D" id="3.40.50.150">
    <property type="entry name" value="Vaccinia Virus protein VP39"/>
    <property type="match status" value="1"/>
</dbReference>
<evidence type="ECO:0000256" key="1">
    <source>
        <dbReference type="SAM" id="MobiDB-lite"/>
    </source>
</evidence>
<comment type="caution">
    <text evidence="3">The sequence shown here is derived from an EMBL/GenBank/DDBJ whole genome shotgun (WGS) entry which is preliminary data.</text>
</comment>
<dbReference type="PANTHER" id="PTHR42912:SF93">
    <property type="entry name" value="N6-ADENOSINE-METHYLTRANSFERASE TMT1A"/>
    <property type="match status" value="1"/>
</dbReference>
<dbReference type="CDD" id="cd02440">
    <property type="entry name" value="AdoMet_MTases"/>
    <property type="match status" value="1"/>
</dbReference>
<dbReference type="GO" id="GO:0008168">
    <property type="term" value="F:methyltransferase activity"/>
    <property type="evidence" value="ECO:0007669"/>
    <property type="project" value="UniProtKB-KW"/>
</dbReference>
<dbReference type="InterPro" id="IPR029063">
    <property type="entry name" value="SAM-dependent_MTases_sf"/>
</dbReference>
<sequence length="287" mass="31534">MGGDAHRRRQLARQISPSSLGQPDYNEAARGWDRLEFLIRPVAEAIVERLPDPAPGAFVLDLGCGTGEPGLTVRTRHPAVRLLGVDRADLMVEIARAKARSLGFDNTTFETRLMSDTAVASASVDLLVSRFAFLMLDHQTLDLSLAEATRVLRPGAAYSFAVWDRSELNTLITLFRSVLSGFPGGESLPDPSAINYLADPGHRADLLLRAGVTTVEEAPLSWDTRIPDRDSLVDVLEHTPFGAFFTSLEPAGRAEAVSRIIERAGTYREPDGGYRFPTTCRLFWGRR</sequence>
<dbReference type="InterPro" id="IPR041698">
    <property type="entry name" value="Methyltransf_25"/>
</dbReference>
<evidence type="ECO:0000259" key="2">
    <source>
        <dbReference type="Pfam" id="PF13649"/>
    </source>
</evidence>
<dbReference type="GO" id="GO:0032259">
    <property type="term" value="P:methylation"/>
    <property type="evidence" value="ECO:0007669"/>
    <property type="project" value="UniProtKB-KW"/>
</dbReference>
<dbReference type="InterPro" id="IPR050508">
    <property type="entry name" value="Methyltransf_Superfamily"/>
</dbReference>
<organism evidence="3 4">
    <name type="scientific">Paractinoplanes abujensis</name>
    <dbReference type="NCBI Taxonomy" id="882441"/>
    <lineage>
        <taxon>Bacteria</taxon>
        <taxon>Bacillati</taxon>
        <taxon>Actinomycetota</taxon>
        <taxon>Actinomycetes</taxon>
        <taxon>Micromonosporales</taxon>
        <taxon>Micromonosporaceae</taxon>
        <taxon>Paractinoplanes</taxon>
    </lineage>
</organism>
<keyword evidence="3" id="KW-0808">Transferase</keyword>
<dbReference type="RefSeq" id="WP_184952038.1">
    <property type="nucleotide sequence ID" value="NZ_BOMC01000080.1"/>
</dbReference>
<feature type="compositionally biased region" description="Basic residues" evidence="1">
    <location>
        <begin position="1"/>
        <end position="11"/>
    </location>
</feature>
<protein>
    <submittedName>
        <fullName evidence="3">Ubiquinone/menaquinone biosynthesis C-methylase UbiE</fullName>
    </submittedName>
</protein>
<reference evidence="3 4" key="1">
    <citation type="submission" date="2020-08" db="EMBL/GenBank/DDBJ databases">
        <title>Sequencing the genomes of 1000 actinobacteria strains.</title>
        <authorList>
            <person name="Klenk H.-P."/>
        </authorList>
    </citation>
    <scope>NUCLEOTIDE SEQUENCE [LARGE SCALE GENOMIC DNA]</scope>
    <source>
        <strain evidence="3 4">DSM 45518</strain>
    </source>
</reference>